<dbReference type="InterPro" id="IPR001611">
    <property type="entry name" value="Leu-rich_rpt"/>
</dbReference>
<dbReference type="SUPFAM" id="SSF52058">
    <property type="entry name" value="L domain-like"/>
    <property type="match status" value="1"/>
</dbReference>
<name>A0ABN8B905_CHISP</name>
<evidence type="ECO:0000256" key="3">
    <source>
        <dbReference type="SAM" id="MobiDB-lite"/>
    </source>
</evidence>
<evidence type="ECO:0000256" key="4">
    <source>
        <dbReference type="SAM" id="Phobius"/>
    </source>
</evidence>
<evidence type="ECO:0000313" key="6">
    <source>
        <dbReference type="Proteomes" id="UP001153292"/>
    </source>
</evidence>
<dbReference type="Proteomes" id="UP001153292">
    <property type="component" value="Chromosome 4"/>
</dbReference>
<dbReference type="PANTHER" id="PTHR45712">
    <property type="entry name" value="AGAP008170-PA"/>
    <property type="match status" value="1"/>
</dbReference>
<evidence type="ECO:0000256" key="2">
    <source>
        <dbReference type="ARBA" id="ARBA00022737"/>
    </source>
</evidence>
<organism evidence="5 6">
    <name type="scientific">Chilo suppressalis</name>
    <name type="common">Asiatic rice borer moth</name>
    <dbReference type="NCBI Taxonomy" id="168631"/>
    <lineage>
        <taxon>Eukaryota</taxon>
        <taxon>Metazoa</taxon>
        <taxon>Ecdysozoa</taxon>
        <taxon>Arthropoda</taxon>
        <taxon>Hexapoda</taxon>
        <taxon>Insecta</taxon>
        <taxon>Pterygota</taxon>
        <taxon>Neoptera</taxon>
        <taxon>Endopterygota</taxon>
        <taxon>Lepidoptera</taxon>
        <taxon>Glossata</taxon>
        <taxon>Ditrysia</taxon>
        <taxon>Pyraloidea</taxon>
        <taxon>Crambidae</taxon>
        <taxon>Crambinae</taxon>
        <taxon>Chilo</taxon>
    </lineage>
</organism>
<gene>
    <name evidence="5" type="ORF">CHILSU_LOCUS8879</name>
</gene>
<dbReference type="Gene3D" id="3.80.10.10">
    <property type="entry name" value="Ribonuclease Inhibitor"/>
    <property type="match status" value="4"/>
</dbReference>
<dbReference type="PANTHER" id="PTHR45712:SF22">
    <property type="entry name" value="INSULIN-LIKE GROWTH FACTOR-BINDING PROTEIN COMPLEX ACID LABILE SUBUNIT"/>
    <property type="match status" value="1"/>
</dbReference>
<proteinExistence type="predicted"/>
<keyword evidence="4" id="KW-0472">Membrane</keyword>
<keyword evidence="1" id="KW-0433">Leucine-rich repeat</keyword>
<dbReference type="Pfam" id="PF00560">
    <property type="entry name" value="LRR_1"/>
    <property type="match status" value="1"/>
</dbReference>
<protein>
    <recommendedName>
        <fullName evidence="7">LRRCT domain-containing protein</fullName>
    </recommendedName>
</protein>
<dbReference type="Pfam" id="PF13855">
    <property type="entry name" value="LRR_8"/>
    <property type="match status" value="2"/>
</dbReference>
<evidence type="ECO:0000256" key="1">
    <source>
        <dbReference type="ARBA" id="ARBA00022614"/>
    </source>
</evidence>
<dbReference type="InterPro" id="IPR003591">
    <property type="entry name" value="Leu-rich_rpt_typical-subtyp"/>
</dbReference>
<dbReference type="PROSITE" id="PS51450">
    <property type="entry name" value="LRR"/>
    <property type="match status" value="3"/>
</dbReference>
<reference evidence="5" key="1">
    <citation type="submission" date="2021-12" db="EMBL/GenBank/DDBJ databases">
        <authorList>
            <person name="King R."/>
        </authorList>
    </citation>
    <scope>NUCLEOTIDE SEQUENCE</scope>
</reference>
<feature type="transmembrane region" description="Helical" evidence="4">
    <location>
        <begin position="21"/>
        <end position="40"/>
    </location>
</feature>
<dbReference type="SMART" id="SM00369">
    <property type="entry name" value="LRR_TYP"/>
    <property type="match status" value="7"/>
</dbReference>
<dbReference type="EMBL" id="OU963897">
    <property type="protein sequence ID" value="CAH0405514.1"/>
    <property type="molecule type" value="Genomic_DNA"/>
</dbReference>
<feature type="region of interest" description="Disordered" evidence="3">
    <location>
        <begin position="472"/>
        <end position="517"/>
    </location>
</feature>
<dbReference type="InterPro" id="IPR050333">
    <property type="entry name" value="SLRP"/>
</dbReference>
<keyword evidence="4" id="KW-1133">Transmembrane helix</keyword>
<dbReference type="InterPro" id="IPR032675">
    <property type="entry name" value="LRR_dom_sf"/>
</dbReference>
<keyword evidence="6" id="KW-1185">Reference proteome</keyword>
<keyword evidence="4" id="KW-0812">Transmembrane</keyword>
<evidence type="ECO:0000313" key="5">
    <source>
        <dbReference type="EMBL" id="CAH0405514.1"/>
    </source>
</evidence>
<accession>A0ABN8B905</accession>
<sequence>MSEWIGIKCDILLFLMDPGDIILVTAWMWLLPLVVQAGTIRRKREERDDISPCLTYKLNSLIHIDCTNRDLTELPDGLNTNVQVLLLSNNDFMSFPSQLEQFTQLQILDFSANHLSTPLPSYMERLHQLHTLNLSNNNYDVWMTSQTKARKLDLSKNKINNIEEGAFNQFTELRHLDLSENRIRDLPLTMFQSTKNLETLLLSRNYFSVIPKFQSHSLKSLHLSNCQISEIHQNSIGEMVSLVELFLSMNAIEAIPDNFSSNTLQELDLSYNDIDTINDNSFSSLPHLAVLDLRGNNFKEVWSTSHFASNPFLREVRVKGNRWSCEGFHLNLLLTYEFLTKDPPKVTDTGSLICYSPANVTQMSWQQAYIRTWHPNQEVIVSYTSLAVFIGVIIGVIITSCICRTLIPLSSPEPVQQTTVLNVNGPNPQPTAETVLLRVPLHEEDLPPSYDEALLMPRLNSSFHSLPDFVEEEEEDRRRYRRSRSIGDLTEQRPRTHDRRSTRRTLQINTNNNDNEF</sequence>
<feature type="compositionally biased region" description="Polar residues" evidence="3">
    <location>
        <begin position="506"/>
        <end position="517"/>
    </location>
</feature>
<keyword evidence="2" id="KW-0677">Repeat</keyword>
<evidence type="ECO:0008006" key="7">
    <source>
        <dbReference type="Google" id="ProtNLM"/>
    </source>
</evidence>
<feature type="transmembrane region" description="Helical" evidence="4">
    <location>
        <begin position="379"/>
        <end position="398"/>
    </location>
</feature>